<protein>
    <submittedName>
        <fullName evidence="1">Uncharacterized protein</fullName>
    </submittedName>
</protein>
<dbReference type="AlphaFoldDB" id="A0A0C1DH36"/>
<accession>A0A0C1DH36</accession>
<evidence type="ECO:0000313" key="2">
    <source>
        <dbReference type="Proteomes" id="UP000031246"/>
    </source>
</evidence>
<keyword evidence="2" id="KW-1185">Reference proteome</keyword>
<evidence type="ECO:0000313" key="1">
    <source>
        <dbReference type="EMBL" id="KIA96951.1"/>
    </source>
</evidence>
<comment type="caution">
    <text evidence="1">The sequence shown here is derived from an EMBL/GenBank/DDBJ whole genome shotgun (WGS) entry which is preliminary data.</text>
</comment>
<dbReference type="EMBL" id="JSYN01000001">
    <property type="protein sequence ID" value="KIA96951.1"/>
    <property type="molecule type" value="Genomic_DNA"/>
</dbReference>
<dbReference type="RefSeq" id="WP_039470657.1">
    <property type="nucleotide sequence ID" value="NZ_JSYN01000001.1"/>
</dbReference>
<name>A0A0C1DH36_9SPHI</name>
<proteinExistence type="predicted"/>
<dbReference type="Proteomes" id="UP000031246">
    <property type="component" value="Unassembled WGS sequence"/>
</dbReference>
<reference evidence="1 2" key="1">
    <citation type="submission" date="2014-10" db="EMBL/GenBank/DDBJ databases">
        <title>Pedobacter Kyungheensis.</title>
        <authorList>
            <person name="Anderson B.M."/>
            <person name="Newman J.D."/>
        </authorList>
    </citation>
    <scope>NUCLEOTIDE SEQUENCE [LARGE SCALE GENOMIC DNA]</scope>
    <source>
        <strain evidence="1 2">KACC 16221</strain>
    </source>
</reference>
<gene>
    <name evidence="1" type="ORF">OC25_00665</name>
</gene>
<organism evidence="1 2">
    <name type="scientific">Pedobacter kyungheensis</name>
    <dbReference type="NCBI Taxonomy" id="1069985"/>
    <lineage>
        <taxon>Bacteria</taxon>
        <taxon>Pseudomonadati</taxon>
        <taxon>Bacteroidota</taxon>
        <taxon>Sphingobacteriia</taxon>
        <taxon>Sphingobacteriales</taxon>
        <taxon>Sphingobacteriaceae</taxon>
        <taxon>Pedobacter</taxon>
    </lineage>
</organism>
<sequence>MSEINQYPVLDYLVNVLKNAIADSKVEKQSQSVSVVKDGNDIIHVEQLFDESGNKAKIVITDKKLIVISEDLLEPLQTIHTTVKGNEGLKKELEATTIIINGLDIETELVFQAARDCFDELSDSYEFSKNVEKEVSKLKAPLKFGANPLELIIVNDAASIQVTPNFIKALDAGVTKAIEADVAKVQNALNKHFKKG</sequence>
<dbReference type="OrthoDB" id="756080at2"/>